<dbReference type="AlphaFoldDB" id="A0A4C1YZP0"/>
<organism evidence="1 2">
    <name type="scientific">Eumeta variegata</name>
    <name type="common">Bagworm moth</name>
    <name type="synonym">Eumeta japonica</name>
    <dbReference type="NCBI Taxonomy" id="151549"/>
    <lineage>
        <taxon>Eukaryota</taxon>
        <taxon>Metazoa</taxon>
        <taxon>Ecdysozoa</taxon>
        <taxon>Arthropoda</taxon>
        <taxon>Hexapoda</taxon>
        <taxon>Insecta</taxon>
        <taxon>Pterygota</taxon>
        <taxon>Neoptera</taxon>
        <taxon>Endopterygota</taxon>
        <taxon>Lepidoptera</taxon>
        <taxon>Glossata</taxon>
        <taxon>Ditrysia</taxon>
        <taxon>Tineoidea</taxon>
        <taxon>Psychidae</taxon>
        <taxon>Oiketicinae</taxon>
        <taxon>Eumeta</taxon>
    </lineage>
</organism>
<dbReference type="Proteomes" id="UP000299102">
    <property type="component" value="Unassembled WGS sequence"/>
</dbReference>
<accession>A0A4C1YZP0</accession>
<comment type="caution">
    <text evidence="1">The sequence shown here is derived from an EMBL/GenBank/DDBJ whole genome shotgun (WGS) entry which is preliminary data.</text>
</comment>
<reference evidence="1 2" key="1">
    <citation type="journal article" date="2019" name="Commun. Biol.">
        <title>The bagworm genome reveals a unique fibroin gene that provides high tensile strength.</title>
        <authorList>
            <person name="Kono N."/>
            <person name="Nakamura H."/>
            <person name="Ohtoshi R."/>
            <person name="Tomita M."/>
            <person name="Numata K."/>
            <person name="Arakawa K."/>
        </authorList>
    </citation>
    <scope>NUCLEOTIDE SEQUENCE [LARGE SCALE GENOMIC DNA]</scope>
</reference>
<protein>
    <submittedName>
        <fullName evidence="1">Uncharacterized protein</fullName>
    </submittedName>
</protein>
<sequence length="133" mass="14824">MFVMNIQVEWKQQIKNVHDRLNSHSVKIKSHDKQLVQVSEWVNEYRNHHRVGGRGHPWILATSEKSLVPCRPLGSSQIILLLLLLCVYPFSFSNPSPSLASLSVRVSPSSCGLLKGPPTAVTRAESGRGAQCR</sequence>
<evidence type="ECO:0000313" key="2">
    <source>
        <dbReference type="Proteomes" id="UP000299102"/>
    </source>
</evidence>
<proteinExistence type="predicted"/>
<evidence type="ECO:0000313" key="1">
    <source>
        <dbReference type="EMBL" id="GBP80422.1"/>
    </source>
</evidence>
<keyword evidence="2" id="KW-1185">Reference proteome</keyword>
<gene>
    <name evidence="1" type="ORF">EVAR_59097_1</name>
</gene>
<name>A0A4C1YZP0_EUMVA</name>
<dbReference type="EMBL" id="BGZK01001462">
    <property type="protein sequence ID" value="GBP80422.1"/>
    <property type="molecule type" value="Genomic_DNA"/>
</dbReference>